<dbReference type="EnsemblBacteria" id="AAM71744">
    <property type="protein sequence ID" value="AAM71744"/>
    <property type="gene ID" value="CT0502"/>
</dbReference>
<dbReference type="Pfam" id="PF08281">
    <property type="entry name" value="Sigma70_r4_2"/>
    <property type="match status" value="1"/>
</dbReference>
<dbReference type="InterPro" id="IPR013324">
    <property type="entry name" value="RNA_pol_sigma_r3/r4-like"/>
</dbReference>
<accession>Q8KF30</accession>
<organism evidence="7 8">
    <name type="scientific">Chlorobaculum tepidum (strain ATCC 49652 / DSM 12025 / NBRC 103806 / TLS)</name>
    <name type="common">Chlorobium tepidum</name>
    <dbReference type="NCBI Taxonomy" id="194439"/>
    <lineage>
        <taxon>Bacteria</taxon>
        <taxon>Pseudomonadati</taxon>
        <taxon>Chlorobiota</taxon>
        <taxon>Chlorobiia</taxon>
        <taxon>Chlorobiales</taxon>
        <taxon>Chlorobiaceae</taxon>
        <taxon>Chlorobaculum</taxon>
    </lineage>
</organism>
<dbReference type="InterPro" id="IPR013325">
    <property type="entry name" value="RNA_pol_sigma_r2"/>
</dbReference>
<dbReference type="RefSeq" id="WP_010932189.1">
    <property type="nucleotide sequence ID" value="NC_002932.3"/>
</dbReference>
<dbReference type="PANTHER" id="PTHR43133">
    <property type="entry name" value="RNA POLYMERASE ECF-TYPE SIGMA FACTO"/>
    <property type="match status" value="1"/>
</dbReference>
<name>Q8KF30_CHLTE</name>
<keyword evidence="3" id="KW-0731">Sigma factor</keyword>
<keyword evidence="8" id="KW-1185">Reference proteome</keyword>
<dbReference type="InterPro" id="IPR039425">
    <property type="entry name" value="RNA_pol_sigma-70-like"/>
</dbReference>
<sequence length="192" mass="22402">MAGFSVNSPKARKSDQELVAGVLEDKKQFAAIVQRYEEPLFRYIVRQGARDRELARDILQEVFIKVYLHLNDYDASLPFSSWIYRIAHNETITHFRKEKNRPLVLDKGDDDEFFGKIVDDLELSRADGQYDVSDIQTVLERLEPRYRDILVLKFFEDKSYEEISDILQMPQGTVATLINRAKKKVKASLEKN</sequence>
<dbReference type="InterPro" id="IPR007627">
    <property type="entry name" value="RNA_pol_sigma70_r2"/>
</dbReference>
<dbReference type="SUPFAM" id="SSF88659">
    <property type="entry name" value="Sigma3 and sigma4 domains of RNA polymerase sigma factors"/>
    <property type="match status" value="1"/>
</dbReference>
<dbReference type="InterPro" id="IPR036388">
    <property type="entry name" value="WH-like_DNA-bd_sf"/>
</dbReference>
<dbReference type="CDD" id="cd06171">
    <property type="entry name" value="Sigma70_r4"/>
    <property type="match status" value="1"/>
</dbReference>
<evidence type="ECO:0000313" key="7">
    <source>
        <dbReference type="EMBL" id="AAM71744.1"/>
    </source>
</evidence>
<keyword evidence="4" id="KW-0804">Transcription</keyword>
<dbReference type="OrthoDB" id="1027298at2"/>
<dbReference type="Pfam" id="PF04542">
    <property type="entry name" value="Sigma70_r2"/>
    <property type="match status" value="1"/>
</dbReference>
<dbReference type="AlphaFoldDB" id="Q8KF30"/>
<evidence type="ECO:0000256" key="4">
    <source>
        <dbReference type="ARBA" id="ARBA00023163"/>
    </source>
</evidence>
<keyword evidence="2" id="KW-0805">Transcription regulation</keyword>
<evidence type="ECO:0000256" key="1">
    <source>
        <dbReference type="ARBA" id="ARBA00010641"/>
    </source>
</evidence>
<evidence type="ECO:0000256" key="3">
    <source>
        <dbReference type="ARBA" id="ARBA00023082"/>
    </source>
</evidence>
<protein>
    <submittedName>
        <fullName evidence="7">RNA polymerase sigma-70 factor, ECF subfamily</fullName>
    </submittedName>
</protein>
<dbReference type="EMBL" id="AE006470">
    <property type="protein sequence ID" value="AAM71744.1"/>
    <property type="molecule type" value="Genomic_DNA"/>
</dbReference>
<feature type="domain" description="RNA polymerase sigma-70 region 2" evidence="5">
    <location>
        <begin position="33"/>
        <end position="99"/>
    </location>
</feature>
<dbReference type="eggNOG" id="COG1595">
    <property type="taxonomic scope" value="Bacteria"/>
</dbReference>
<feature type="domain" description="RNA polymerase sigma factor 70 region 4 type 2" evidence="6">
    <location>
        <begin position="135"/>
        <end position="184"/>
    </location>
</feature>
<dbReference type="PANTHER" id="PTHR43133:SF51">
    <property type="entry name" value="RNA POLYMERASE SIGMA FACTOR"/>
    <property type="match status" value="1"/>
</dbReference>
<dbReference type="SUPFAM" id="SSF88946">
    <property type="entry name" value="Sigma2 domain of RNA polymerase sigma factors"/>
    <property type="match status" value="1"/>
</dbReference>
<dbReference type="Gene3D" id="1.10.1740.10">
    <property type="match status" value="1"/>
</dbReference>
<dbReference type="GO" id="GO:0006352">
    <property type="term" value="P:DNA-templated transcription initiation"/>
    <property type="evidence" value="ECO:0007669"/>
    <property type="project" value="InterPro"/>
</dbReference>
<dbReference type="HOGENOM" id="CLU_047691_3_0_10"/>
<dbReference type="NCBIfam" id="TIGR02937">
    <property type="entry name" value="sigma70-ECF"/>
    <property type="match status" value="1"/>
</dbReference>
<dbReference type="Proteomes" id="UP000001007">
    <property type="component" value="Chromosome"/>
</dbReference>
<dbReference type="Gene3D" id="1.10.10.10">
    <property type="entry name" value="Winged helix-like DNA-binding domain superfamily/Winged helix DNA-binding domain"/>
    <property type="match status" value="1"/>
</dbReference>
<dbReference type="KEGG" id="cte:CT0502"/>
<evidence type="ECO:0000256" key="2">
    <source>
        <dbReference type="ARBA" id="ARBA00023015"/>
    </source>
</evidence>
<dbReference type="InterPro" id="IPR014284">
    <property type="entry name" value="RNA_pol_sigma-70_dom"/>
</dbReference>
<reference evidence="7 8" key="1">
    <citation type="journal article" date="2002" name="Proc. Natl. Acad. Sci. U.S.A.">
        <title>The complete genome sequence of Chlorobium tepidum TLS, a photosynthetic, anaerobic, green-sulfur bacterium.</title>
        <authorList>
            <person name="Eisen J.A."/>
            <person name="Nelson K.E."/>
            <person name="Paulsen I.T."/>
            <person name="Heidelberg J.F."/>
            <person name="Wu M."/>
            <person name="Dodson R.J."/>
            <person name="Deboy R."/>
            <person name="Gwinn M.L."/>
            <person name="Nelson W.C."/>
            <person name="Haft D.H."/>
            <person name="Hickey E.K."/>
            <person name="Peterson J.D."/>
            <person name="Durkin A.S."/>
            <person name="Kolonay J.L."/>
            <person name="Yang F."/>
            <person name="Holt I."/>
            <person name="Umayam L.A."/>
            <person name="Mason T."/>
            <person name="Brenner M."/>
            <person name="Shea T.P."/>
            <person name="Parksey D."/>
            <person name="Nierman W.C."/>
            <person name="Feldblyum T.V."/>
            <person name="Hansen C.L."/>
            <person name="Craven M.B."/>
            <person name="Radune D."/>
            <person name="Vamathevan J."/>
            <person name="Khouri H."/>
            <person name="White O."/>
            <person name="Gruber T.M."/>
            <person name="Ketchum K.A."/>
            <person name="Venter J.C."/>
            <person name="Tettelin H."/>
            <person name="Bryant D.A."/>
            <person name="Fraser C.M."/>
        </authorList>
    </citation>
    <scope>NUCLEOTIDE SEQUENCE [LARGE SCALE GENOMIC DNA]</scope>
    <source>
        <strain evidence="8">ATCC 49652 / DSM 12025 / NBRC 103806 / TLS</strain>
    </source>
</reference>
<evidence type="ECO:0000259" key="6">
    <source>
        <dbReference type="Pfam" id="PF08281"/>
    </source>
</evidence>
<dbReference type="GO" id="GO:0003677">
    <property type="term" value="F:DNA binding"/>
    <property type="evidence" value="ECO:0007669"/>
    <property type="project" value="InterPro"/>
</dbReference>
<evidence type="ECO:0000313" key="8">
    <source>
        <dbReference type="Proteomes" id="UP000001007"/>
    </source>
</evidence>
<proteinExistence type="inferred from homology"/>
<dbReference type="InterPro" id="IPR013249">
    <property type="entry name" value="RNA_pol_sigma70_r4_t2"/>
</dbReference>
<evidence type="ECO:0000259" key="5">
    <source>
        <dbReference type="Pfam" id="PF04542"/>
    </source>
</evidence>
<dbReference type="STRING" id="194439.CT0502"/>
<gene>
    <name evidence="7" type="ordered locus">CT0502</name>
</gene>
<dbReference type="GO" id="GO:0016987">
    <property type="term" value="F:sigma factor activity"/>
    <property type="evidence" value="ECO:0007669"/>
    <property type="project" value="UniProtKB-KW"/>
</dbReference>
<comment type="similarity">
    <text evidence="1">Belongs to the sigma-70 factor family. ECF subfamily.</text>
</comment>